<dbReference type="AlphaFoldDB" id="A0A812CQ47"/>
<sequence length="214" mass="25060">MPLLKIRQLGTLTDLVSGKSPNTNTDAKDYESHLLSELEHLKITVLELKAKLQDKCRVLTDVQKKRKEESLRYQKITKEMTKTIYHYLIVPQKQLKILREKLEQEKAEQLEEKDAEIAWRKEKVDALKKQICDMLTGNSLVRQKQLDEMSKELEKVNHEADKLRMKIQTSKVLTISKTNDISCPECKNKLMAMKLKDIEIEQLKTQLRFNGIQQ</sequence>
<gene>
    <name evidence="1" type="ORF">SPHA_38618</name>
</gene>
<evidence type="ECO:0000313" key="1">
    <source>
        <dbReference type="EMBL" id="CAE1274075.1"/>
    </source>
</evidence>
<dbReference type="Proteomes" id="UP000597762">
    <property type="component" value="Unassembled WGS sequence"/>
</dbReference>
<organism evidence="1 2">
    <name type="scientific">Acanthosepion pharaonis</name>
    <name type="common">Pharaoh cuttlefish</name>
    <name type="synonym">Sepia pharaonis</name>
    <dbReference type="NCBI Taxonomy" id="158019"/>
    <lineage>
        <taxon>Eukaryota</taxon>
        <taxon>Metazoa</taxon>
        <taxon>Spiralia</taxon>
        <taxon>Lophotrochozoa</taxon>
        <taxon>Mollusca</taxon>
        <taxon>Cephalopoda</taxon>
        <taxon>Coleoidea</taxon>
        <taxon>Decapodiformes</taxon>
        <taxon>Sepiida</taxon>
        <taxon>Sepiina</taxon>
        <taxon>Sepiidae</taxon>
        <taxon>Acanthosepion</taxon>
    </lineage>
</organism>
<accession>A0A812CQ47</accession>
<dbReference type="EMBL" id="CAHIKZ030001761">
    <property type="protein sequence ID" value="CAE1274075.1"/>
    <property type="molecule type" value="Genomic_DNA"/>
</dbReference>
<proteinExistence type="predicted"/>
<dbReference type="OrthoDB" id="8799554at2759"/>
<evidence type="ECO:0000313" key="2">
    <source>
        <dbReference type="Proteomes" id="UP000597762"/>
    </source>
</evidence>
<keyword evidence="2" id="KW-1185">Reference proteome</keyword>
<protein>
    <submittedName>
        <fullName evidence="1">Uncharacterized protein</fullName>
    </submittedName>
</protein>
<comment type="caution">
    <text evidence="1">The sequence shown here is derived from an EMBL/GenBank/DDBJ whole genome shotgun (WGS) entry which is preliminary data.</text>
</comment>
<name>A0A812CQ47_ACAPH</name>
<reference evidence="1" key="1">
    <citation type="submission" date="2021-01" db="EMBL/GenBank/DDBJ databases">
        <authorList>
            <person name="Li R."/>
            <person name="Bekaert M."/>
        </authorList>
    </citation>
    <scope>NUCLEOTIDE SEQUENCE</scope>
    <source>
        <strain evidence="1">Farmed</strain>
    </source>
</reference>